<protein>
    <submittedName>
        <fullName evidence="4">Lipoprotein 17-related variable surface protein</fullName>
    </submittedName>
</protein>
<sequence length="412" mass="44394">MKKFKTLLLSLAGASALALPIAAVSCSQETEASVKEKMEKTTVKATLAQGVDKANTLASTIQASQITLDGFDKKIFKVTMGTLAGNDTTGILTIPYEIQSIKFANVKASKSVQIDGFKTTPAATEQPGDGKDNKQPADGKEGEKPAAGEKQESDVLTALKAELNKANIDLNINSDQLENKASTNASAYSELLSKATVSGYDAEKYTASITSTTCDNSAGAIKFNVEMVSKADVNVKDSKEISVSGFKPTSQQEVDALKPLTLEDLHLTTDAKIIDSLFGILAKNKNPFIRFYHGTRKLSVSINRKYVDLSTEPIVQDGLQLSSEKSIFYKKDPSVKFVNPSANLYVTNVNPETLSFTMSYRVVSVNKETKPWQYTFSQPYTLDVKFTKATPANTTDNSNGASGEETEAKPAA</sequence>
<feature type="region of interest" description="Disordered" evidence="1">
    <location>
        <begin position="391"/>
        <end position="412"/>
    </location>
</feature>
<feature type="chain" id="PRO_5046644827" evidence="2">
    <location>
        <begin position="19"/>
        <end position="412"/>
    </location>
</feature>
<keyword evidence="2" id="KW-0732">Signal</keyword>
<keyword evidence="5" id="KW-1185">Reference proteome</keyword>
<feature type="signal peptide" evidence="2">
    <location>
        <begin position="1"/>
        <end position="18"/>
    </location>
</feature>
<accession>A0ABY9HBU9</accession>
<evidence type="ECO:0000256" key="1">
    <source>
        <dbReference type="SAM" id="MobiDB-lite"/>
    </source>
</evidence>
<name>A0ABY9HBU9_9MOLU</name>
<dbReference type="PROSITE" id="PS51257">
    <property type="entry name" value="PROKAR_LIPOPROTEIN"/>
    <property type="match status" value="1"/>
</dbReference>
<feature type="region of interest" description="Disordered" evidence="1">
    <location>
        <begin position="118"/>
        <end position="152"/>
    </location>
</feature>
<feature type="domain" description="Lipoprotein-associated type-17" evidence="3">
    <location>
        <begin position="49"/>
        <end position="119"/>
    </location>
</feature>
<keyword evidence="4" id="KW-0449">Lipoprotein</keyword>
<feature type="compositionally biased region" description="Basic and acidic residues" evidence="1">
    <location>
        <begin position="128"/>
        <end position="152"/>
    </location>
</feature>
<reference evidence="4" key="1">
    <citation type="submission" date="2023-08" db="EMBL/GenBank/DDBJ databases">
        <title>Complete genome sequence of Mycoplasma seminis 2200.</title>
        <authorList>
            <person name="Spergser J."/>
        </authorList>
    </citation>
    <scope>NUCLEOTIDE SEQUENCE [LARGE SCALE GENOMIC DNA]</scope>
    <source>
        <strain evidence="4">2200</strain>
    </source>
</reference>
<dbReference type="Pfam" id="PF04200">
    <property type="entry name" value="Lipoprotein_17"/>
    <property type="match status" value="1"/>
</dbReference>
<evidence type="ECO:0000259" key="3">
    <source>
        <dbReference type="Pfam" id="PF04200"/>
    </source>
</evidence>
<dbReference type="EMBL" id="CP132191">
    <property type="protein sequence ID" value="WLP85158.1"/>
    <property type="molecule type" value="Genomic_DNA"/>
</dbReference>
<dbReference type="Proteomes" id="UP001237011">
    <property type="component" value="Chromosome"/>
</dbReference>
<dbReference type="InterPro" id="IPR007326">
    <property type="entry name" value="Lipoprotein-assoc_dom"/>
</dbReference>
<proteinExistence type="predicted"/>
<evidence type="ECO:0000256" key="2">
    <source>
        <dbReference type="SAM" id="SignalP"/>
    </source>
</evidence>
<gene>
    <name evidence="4" type="ORF">Q8852_02425</name>
</gene>
<dbReference type="RefSeq" id="WP_305937597.1">
    <property type="nucleotide sequence ID" value="NZ_CP132191.1"/>
</dbReference>
<evidence type="ECO:0000313" key="5">
    <source>
        <dbReference type="Proteomes" id="UP001237011"/>
    </source>
</evidence>
<feature type="compositionally biased region" description="Polar residues" evidence="1">
    <location>
        <begin position="391"/>
        <end position="401"/>
    </location>
</feature>
<organism evidence="4 5">
    <name type="scientific">Mycoplasma seminis</name>
    <dbReference type="NCBI Taxonomy" id="512749"/>
    <lineage>
        <taxon>Bacteria</taxon>
        <taxon>Bacillati</taxon>
        <taxon>Mycoplasmatota</taxon>
        <taxon>Mollicutes</taxon>
        <taxon>Mycoplasmataceae</taxon>
        <taxon>Mycoplasma</taxon>
    </lineage>
</organism>
<evidence type="ECO:0000313" key="4">
    <source>
        <dbReference type="EMBL" id="WLP85158.1"/>
    </source>
</evidence>